<keyword evidence="8" id="KW-1015">Disulfide bond</keyword>
<dbReference type="PANTHER" id="PTHR18945">
    <property type="entry name" value="NEUROTRANSMITTER GATED ION CHANNEL"/>
    <property type="match status" value="1"/>
</dbReference>
<dbReference type="InterPro" id="IPR006029">
    <property type="entry name" value="Neurotrans-gated_channel_TM"/>
</dbReference>
<sequence>MRNETVEVKVGLAMIQIVQLDEKYQRLKSNVWLMMSWYDYRFAWNPNEFAGIESINIAAHKIWKPDIVVMNNVDGEFEAIWKPNTILHSDGRVLWIPPAIFKTSCEIDVRYFPFDQQTCHMDLGSWTYTHNQVELQFYGNQTNIDLSDYVASGVWDFVEGPGDLRLDKPLHYDDRFEASSTHRRGSVSNRPIAARLTFKIVLRRKPLFYITNIIIPCVLIAILGICVFCLPTDAGEKITLSISILVTLVVYMILVSKMLPAGPKSIPLLSQFLLFTFAMTFLALCITAAVIINLNHRNPKAHPTVPSWIQGTFMNWLPPALRLQSQLKSRTEEVQAENTSGSEASTLEDGFNGPESTPQTCRSWWQGEIVGKSNCTICNQLESADILLVNINRNLNTIIKSVERITKHVTAEEKEKQVQEDWKHVASVIDRVQLIIFICVTACGTLIILFSAPYIFSNIDQSSIINKFSYNNRGLP</sequence>
<keyword evidence="6 14" id="KW-0406">Ion transport</keyword>
<dbReference type="GO" id="GO:0022848">
    <property type="term" value="F:acetylcholine-gated monoatomic cation-selective channel activity"/>
    <property type="evidence" value="ECO:0007669"/>
    <property type="project" value="InterPro"/>
</dbReference>
<evidence type="ECO:0000259" key="17">
    <source>
        <dbReference type="Pfam" id="PF02932"/>
    </source>
</evidence>
<dbReference type="Pfam" id="PF02932">
    <property type="entry name" value="Neur_chan_memb"/>
    <property type="match status" value="1"/>
</dbReference>
<comment type="subcellular location">
    <subcellularLocation>
        <location evidence="13">Synaptic cell membrane</location>
        <topology evidence="13">Multi-pass membrane protein</topology>
    </subcellularLocation>
</comment>
<feature type="transmembrane region" description="Helical" evidence="14">
    <location>
        <begin position="434"/>
        <end position="456"/>
    </location>
</feature>
<comment type="similarity">
    <text evidence="14">Belongs to the ligand-gated ion channel (TC 1.A.9) family.</text>
</comment>
<dbReference type="Pfam" id="PF02931">
    <property type="entry name" value="Neur_chan_LBD"/>
    <property type="match status" value="1"/>
</dbReference>
<evidence type="ECO:0000256" key="11">
    <source>
        <dbReference type="ARBA" id="ARBA00023286"/>
    </source>
</evidence>
<keyword evidence="9 18" id="KW-0675">Receptor</keyword>
<feature type="region of interest" description="Disordered" evidence="15">
    <location>
        <begin position="332"/>
        <end position="354"/>
    </location>
</feature>
<dbReference type="FunFam" id="2.70.170.10:FF:000028">
    <property type="entry name" value="AcetylCholine Receptor"/>
    <property type="match status" value="1"/>
</dbReference>
<keyword evidence="12 14" id="KW-0407">Ion channel</keyword>
<evidence type="ECO:0000256" key="14">
    <source>
        <dbReference type="RuleBase" id="RU000687"/>
    </source>
</evidence>
<dbReference type="CDD" id="cd19064">
    <property type="entry name" value="LGIC_TM_nAChR"/>
    <property type="match status" value="1"/>
</dbReference>
<reference evidence="18 19" key="1">
    <citation type="journal article" date="2013" name="Nature">
        <title>The genomes of four tapeworm species reveal adaptations to parasitism.</title>
        <authorList>
            <person name="Tsai I.J."/>
            <person name="Zarowiecki M."/>
            <person name="Holroyd N."/>
            <person name="Garciarrubio A."/>
            <person name="Sanchez-Flores A."/>
            <person name="Brooks K.L."/>
            <person name="Tracey A."/>
            <person name="Bobes R.J."/>
            <person name="Fragoso G."/>
            <person name="Sciutto E."/>
            <person name="Aslett M."/>
            <person name="Beasley H."/>
            <person name="Bennett H.M."/>
            <person name="Cai J."/>
            <person name="Camicia F."/>
            <person name="Clark R."/>
            <person name="Cucher M."/>
            <person name="De Silva N."/>
            <person name="Day T.A."/>
            <person name="Deplazes P."/>
            <person name="Estrada K."/>
            <person name="Fernandez C."/>
            <person name="Holland P.W."/>
            <person name="Hou J."/>
            <person name="Hu S."/>
            <person name="Huckvale T."/>
            <person name="Hung S.S."/>
            <person name="Kamenetzky L."/>
            <person name="Keane J.A."/>
            <person name="Kiss F."/>
            <person name="Koziol U."/>
            <person name="Lambert O."/>
            <person name="Liu K."/>
            <person name="Luo X."/>
            <person name="Luo Y."/>
            <person name="Macchiaroli N."/>
            <person name="Nichol S."/>
            <person name="Paps J."/>
            <person name="Parkinson J."/>
            <person name="Pouchkina-Stantcheva N."/>
            <person name="Riddiford N."/>
            <person name="Rosenzvit M."/>
            <person name="Salinas G."/>
            <person name="Wasmuth J.D."/>
            <person name="Zamanian M."/>
            <person name="Zheng Y."/>
            <person name="Cai X."/>
            <person name="Soberon X."/>
            <person name="Olson P.D."/>
            <person name="Laclette J.P."/>
            <person name="Brehm K."/>
            <person name="Berriman M."/>
            <person name="Garciarrubio A."/>
            <person name="Bobes R.J."/>
            <person name="Fragoso G."/>
            <person name="Sanchez-Flores A."/>
            <person name="Estrada K."/>
            <person name="Cevallos M.A."/>
            <person name="Morett E."/>
            <person name="Gonzalez V."/>
            <person name="Portillo T."/>
            <person name="Ochoa-Leyva A."/>
            <person name="Jose M.V."/>
            <person name="Sciutto E."/>
            <person name="Landa A."/>
            <person name="Jimenez L."/>
            <person name="Valdes V."/>
            <person name="Carrero J.C."/>
            <person name="Larralde C."/>
            <person name="Morales-Montor J."/>
            <person name="Limon-Lason J."/>
            <person name="Soberon X."/>
            <person name="Laclette J.P."/>
        </authorList>
    </citation>
    <scope>NUCLEOTIDE SEQUENCE [LARGE SCALE GENOMIC DNA]</scope>
</reference>
<evidence type="ECO:0000256" key="5">
    <source>
        <dbReference type="ARBA" id="ARBA00023018"/>
    </source>
</evidence>
<dbReference type="PROSITE" id="PS00236">
    <property type="entry name" value="NEUROTR_ION_CHANNEL"/>
    <property type="match status" value="1"/>
</dbReference>
<evidence type="ECO:0000256" key="8">
    <source>
        <dbReference type="ARBA" id="ARBA00023157"/>
    </source>
</evidence>
<feature type="transmembrane region" description="Helical" evidence="14">
    <location>
        <begin position="242"/>
        <end position="260"/>
    </location>
</feature>
<dbReference type="OrthoDB" id="5975154at2759"/>
<name>A0A068X2Z7_ECHGR</name>
<feature type="transmembrane region" description="Helical" evidence="14">
    <location>
        <begin position="207"/>
        <end position="230"/>
    </location>
</feature>
<dbReference type="InterPro" id="IPR038050">
    <property type="entry name" value="Neuro_actylchol_rec"/>
</dbReference>
<protein>
    <submittedName>
        <fullName evidence="18 20">Nicotinic acetylcholine receptor beta 1 subunit</fullName>
    </submittedName>
</protein>
<evidence type="ECO:0000256" key="10">
    <source>
        <dbReference type="ARBA" id="ARBA00023180"/>
    </source>
</evidence>
<evidence type="ECO:0000256" key="2">
    <source>
        <dbReference type="ARBA" id="ARBA00022475"/>
    </source>
</evidence>
<evidence type="ECO:0000313" key="20">
    <source>
        <dbReference type="WBParaSite" id="EgrG_000916400"/>
    </source>
</evidence>
<keyword evidence="5" id="KW-0770">Synapse</keyword>
<dbReference type="InterPro" id="IPR036734">
    <property type="entry name" value="Neur_chan_lig-bd_sf"/>
</dbReference>
<reference evidence="20" key="3">
    <citation type="submission" date="2020-10" db="UniProtKB">
        <authorList>
            <consortium name="WormBaseParasite"/>
        </authorList>
    </citation>
    <scope>IDENTIFICATION</scope>
</reference>
<feature type="domain" description="Neurotransmitter-gated ion-channel ligand-binding" evidence="16">
    <location>
        <begin position="3"/>
        <end position="164"/>
    </location>
</feature>
<dbReference type="GO" id="GO:0004888">
    <property type="term" value="F:transmembrane signaling receptor activity"/>
    <property type="evidence" value="ECO:0007669"/>
    <property type="project" value="InterPro"/>
</dbReference>
<dbReference type="InterPro" id="IPR018000">
    <property type="entry name" value="Neurotransmitter_ion_chnl_CS"/>
</dbReference>
<feature type="transmembrane region" description="Helical" evidence="14">
    <location>
        <begin position="272"/>
        <end position="294"/>
    </location>
</feature>
<evidence type="ECO:0000256" key="12">
    <source>
        <dbReference type="ARBA" id="ARBA00023303"/>
    </source>
</evidence>
<dbReference type="InterPro" id="IPR036719">
    <property type="entry name" value="Neuro-gated_channel_TM_sf"/>
</dbReference>
<dbReference type="GO" id="GO:0045211">
    <property type="term" value="C:postsynaptic membrane"/>
    <property type="evidence" value="ECO:0007669"/>
    <property type="project" value="InterPro"/>
</dbReference>
<evidence type="ECO:0000256" key="6">
    <source>
        <dbReference type="ARBA" id="ARBA00023065"/>
    </source>
</evidence>
<evidence type="ECO:0000256" key="9">
    <source>
        <dbReference type="ARBA" id="ARBA00023170"/>
    </source>
</evidence>
<evidence type="ECO:0000256" key="7">
    <source>
        <dbReference type="ARBA" id="ARBA00023136"/>
    </source>
</evidence>
<dbReference type="PRINTS" id="PR00254">
    <property type="entry name" value="NICOTINICR"/>
</dbReference>
<dbReference type="Gene3D" id="1.20.58.390">
    <property type="entry name" value="Neurotransmitter-gated ion-channel transmembrane domain"/>
    <property type="match status" value="2"/>
</dbReference>
<dbReference type="SUPFAM" id="SSF63712">
    <property type="entry name" value="Nicotinic receptor ligand binding domain-like"/>
    <property type="match status" value="1"/>
</dbReference>
<evidence type="ECO:0000256" key="1">
    <source>
        <dbReference type="ARBA" id="ARBA00022448"/>
    </source>
</evidence>
<evidence type="ECO:0000256" key="13">
    <source>
        <dbReference type="ARBA" id="ARBA00034099"/>
    </source>
</evidence>
<keyword evidence="7 14" id="KW-0472">Membrane</keyword>
<feature type="compositionally biased region" description="Polar residues" evidence="15">
    <location>
        <begin position="336"/>
        <end position="345"/>
    </location>
</feature>
<reference evidence="18" key="2">
    <citation type="submission" date="2014-06" db="EMBL/GenBank/DDBJ databases">
        <authorList>
            <person name="Aslett M."/>
        </authorList>
    </citation>
    <scope>NUCLEOTIDE SEQUENCE</scope>
</reference>
<keyword evidence="10" id="KW-0325">Glycoprotein</keyword>
<proteinExistence type="inferred from homology"/>
<organism evidence="18">
    <name type="scientific">Echinococcus granulosus</name>
    <name type="common">Hydatid tapeworm</name>
    <dbReference type="NCBI Taxonomy" id="6210"/>
    <lineage>
        <taxon>Eukaryota</taxon>
        <taxon>Metazoa</taxon>
        <taxon>Spiralia</taxon>
        <taxon>Lophotrochozoa</taxon>
        <taxon>Platyhelminthes</taxon>
        <taxon>Cestoda</taxon>
        <taxon>Eucestoda</taxon>
        <taxon>Cyclophyllidea</taxon>
        <taxon>Taeniidae</taxon>
        <taxon>Echinococcus</taxon>
        <taxon>Echinococcus granulosus group</taxon>
    </lineage>
</organism>
<evidence type="ECO:0000259" key="16">
    <source>
        <dbReference type="Pfam" id="PF02931"/>
    </source>
</evidence>
<dbReference type="Gene3D" id="2.70.170.10">
    <property type="entry name" value="Neurotransmitter-gated ion-channel ligand-binding domain"/>
    <property type="match status" value="1"/>
</dbReference>
<keyword evidence="4 14" id="KW-1133">Transmembrane helix</keyword>
<keyword evidence="11" id="KW-1071">Ligand-gated ion channel</keyword>
<dbReference type="InterPro" id="IPR002394">
    <property type="entry name" value="Nicotinic_acetylcholine_rcpt"/>
</dbReference>
<evidence type="ECO:0000313" key="19">
    <source>
        <dbReference type="Proteomes" id="UP000492820"/>
    </source>
</evidence>
<feature type="domain" description="Neurotransmitter-gated ion-channel transmembrane" evidence="17">
    <location>
        <begin position="213"/>
        <end position="449"/>
    </location>
</feature>
<keyword evidence="1 14" id="KW-0813">Transport</keyword>
<dbReference type="InterPro" id="IPR006201">
    <property type="entry name" value="Neur_channel"/>
</dbReference>
<dbReference type="AlphaFoldDB" id="A0A068X2Z7"/>
<dbReference type="EMBL" id="LK028601">
    <property type="protein sequence ID" value="CDS24321.1"/>
    <property type="molecule type" value="Genomic_DNA"/>
</dbReference>
<dbReference type="SUPFAM" id="SSF90112">
    <property type="entry name" value="Neurotransmitter-gated ion-channel transmembrane pore"/>
    <property type="match status" value="1"/>
</dbReference>
<evidence type="ECO:0000313" key="18">
    <source>
        <dbReference type="EMBL" id="CDS24321.1"/>
    </source>
</evidence>
<accession>A0A068X2Z7</accession>
<evidence type="ECO:0000256" key="4">
    <source>
        <dbReference type="ARBA" id="ARBA00022989"/>
    </source>
</evidence>
<dbReference type="WBParaSite" id="EgrG_000916400">
    <property type="protein sequence ID" value="EgrG_000916400"/>
    <property type="gene ID" value="EgrG_000916400"/>
</dbReference>
<dbReference type="Proteomes" id="UP000492820">
    <property type="component" value="Unassembled WGS sequence"/>
</dbReference>
<keyword evidence="3 14" id="KW-0812">Transmembrane</keyword>
<evidence type="ECO:0000256" key="15">
    <source>
        <dbReference type="SAM" id="MobiDB-lite"/>
    </source>
</evidence>
<evidence type="ECO:0000256" key="3">
    <source>
        <dbReference type="ARBA" id="ARBA00022692"/>
    </source>
</evidence>
<gene>
    <name evidence="18" type="ORF">EgrG_000916400</name>
</gene>
<keyword evidence="2" id="KW-1003">Cell membrane</keyword>
<dbReference type="InterPro" id="IPR006202">
    <property type="entry name" value="Neur_chan_lig-bd"/>
</dbReference>
<dbReference type="PRINTS" id="PR00252">
    <property type="entry name" value="NRIONCHANNEL"/>
</dbReference>